<feature type="domain" description="Bacterial Ig" evidence="2">
    <location>
        <begin position="438"/>
        <end position="507"/>
    </location>
</feature>
<dbReference type="GO" id="GO:0001681">
    <property type="term" value="F:sialate O-acetylesterase activity"/>
    <property type="evidence" value="ECO:0007669"/>
    <property type="project" value="InterPro"/>
</dbReference>
<feature type="domain" description="Bacterial Ig" evidence="2">
    <location>
        <begin position="1085"/>
        <end position="1163"/>
    </location>
</feature>
<proteinExistence type="predicted"/>
<dbReference type="SUPFAM" id="SSF51120">
    <property type="entry name" value="beta-Roll"/>
    <property type="match status" value="2"/>
</dbReference>
<dbReference type="Gene3D" id="2.60.40.10">
    <property type="entry name" value="Immunoglobulins"/>
    <property type="match status" value="13"/>
</dbReference>
<feature type="domain" description="Biofilm-associated protein BapA-like prefix-like" evidence="3">
    <location>
        <begin position="27"/>
        <end position="95"/>
    </location>
</feature>
<feature type="domain" description="Bacterial Ig" evidence="2">
    <location>
        <begin position="839"/>
        <end position="917"/>
    </location>
</feature>
<evidence type="ECO:0000256" key="1">
    <source>
        <dbReference type="SAM" id="MobiDB-lite"/>
    </source>
</evidence>
<accession>A0A2P5Z205</accession>
<dbReference type="PANTHER" id="PTHR22901">
    <property type="entry name" value="SIALATE O-ACETYLESTERASE"/>
    <property type="match status" value="1"/>
</dbReference>
<dbReference type="InterPro" id="IPR048051">
    <property type="entry name" value="BapA-like_prefix-like"/>
</dbReference>
<feature type="domain" description="Bacterial Ig" evidence="2">
    <location>
        <begin position="593"/>
        <end position="671"/>
    </location>
</feature>
<feature type="domain" description="Bacterial Ig" evidence="2">
    <location>
        <begin position="757"/>
        <end position="835"/>
    </location>
</feature>
<dbReference type="NCBIfam" id="NF033510">
    <property type="entry name" value="Ca_tandemer"/>
    <property type="match status" value="12"/>
</dbReference>
<dbReference type="OrthoDB" id="6008676at2"/>
<dbReference type="PANTHER" id="PTHR22901:SF0">
    <property type="entry name" value="SIALATE O-ACETYLESTERASE"/>
    <property type="match status" value="1"/>
</dbReference>
<evidence type="ECO:0000313" key="5">
    <source>
        <dbReference type="Proteomes" id="UP000247346"/>
    </source>
</evidence>
<dbReference type="Proteomes" id="UP000247346">
    <property type="component" value="Unassembled WGS sequence"/>
</dbReference>
<feature type="domain" description="Bacterial Ig" evidence="2">
    <location>
        <begin position="173"/>
        <end position="256"/>
    </location>
</feature>
<dbReference type="GeneID" id="93878660"/>
<feature type="domain" description="Bacterial Ig" evidence="2">
    <location>
        <begin position="260"/>
        <end position="342"/>
    </location>
</feature>
<dbReference type="RefSeq" id="WP_010343455.1">
    <property type="nucleotide sequence ID" value="NZ_CP132343.1"/>
</dbReference>
<evidence type="ECO:0000259" key="2">
    <source>
        <dbReference type="Pfam" id="PF17936"/>
    </source>
</evidence>
<evidence type="ECO:0000313" key="4">
    <source>
        <dbReference type="EMBL" id="PPU81572.1"/>
    </source>
</evidence>
<dbReference type="InterPro" id="IPR011049">
    <property type="entry name" value="Serralysin-like_metalloprot_C"/>
</dbReference>
<feature type="domain" description="Bacterial Ig" evidence="2">
    <location>
        <begin position="511"/>
        <end position="589"/>
    </location>
</feature>
<feature type="domain" description="Bacterial Ig" evidence="2">
    <location>
        <begin position="1003"/>
        <end position="1081"/>
    </location>
</feature>
<dbReference type="InterPro" id="IPR039329">
    <property type="entry name" value="SIAE"/>
</dbReference>
<feature type="domain" description="Bacterial Ig" evidence="2">
    <location>
        <begin position="921"/>
        <end position="999"/>
    </location>
</feature>
<feature type="domain" description="Bacterial Ig" evidence="2">
    <location>
        <begin position="675"/>
        <end position="753"/>
    </location>
</feature>
<dbReference type="InterPro" id="IPR013783">
    <property type="entry name" value="Ig-like_fold"/>
</dbReference>
<dbReference type="EMBL" id="MDEK01000012">
    <property type="protein sequence ID" value="PPU81572.1"/>
    <property type="molecule type" value="Genomic_DNA"/>
</dbReference>
<dbReference type="Pfam" id="PF22783">
    <property type="entry name" value="BapA_N"/>
    <property type="match status" value="1"/>
</dbReference>
<evidence type="ECO:0008006" key="6">
    <source>
        <dbReference type="Google" id="ProtNLM"/>
    </source>
</evidence>
<gene>
    <name evidence="4" type="ORF">XsacCFBP4641_13415</name>
</gene>
<feature type="region of interest" description="Disordered" evidence="1">
    <location>
        <begin position="153"/>
        <end position="178"/>
    </location>
</feature>
<organism evidence="4 5">
    <name type="scientific">Xanthomonas sacchari</name>
    <dbReference type="NCBI Taxonomy" id="56458"/>
    <lineage>
        <taxon>Bacteria</taxon>
        <taxon>Pseudomonadati</taxon>
        <taxon>Pseudomonadota</taxon>
        <taxon>Gammaproteobacteria</taxon>
        <taxon>Lysobacterales</taxon>
        <taxon>Lysobacteraceae</taxon>
        <taxon>Xanthomonas</taxon>
    </lineage>
</organism>
<name>A0A2P5Z205_9XANT</name>
<dbReference type="Pfam" id="PF17936">
    <property type="entry name" value="Big_6"/>
    <property type="match status" value="13"/>
</dbReference>
<comment type="caution">
    <text evidence="4">The sequence shown here is derived from an EMBL/GenBank/DDBJ whole genome shotgun (WGS) entry which is preliminary data.</text>
</comment>
<dbReference type="GO" id="GO:0005975">
    <property type="term" value="P:carbohydrate metabolic process"/>
    <property type="evidence" value="ECO:0007669"/>
    <property type="project" value="TreeGrafter"/>
</dbReference>
<protein>
    <recommendedName>
        <fullName evidence="6">BapA prefix-like domain-containing protein</fullName>
    </recommendedName>
</protein>
<feature type="domain" description="Bacterial Ig" evidence="2">
    <location>
        <begin position="346"/>
        <end position="428"/>
    </location>
</feature>
<dbReference type="InterPro" id="IPR041498">
    <property type="entry name" value="Big_6"/>
</dbReference>
<evidence type="ECO:0000259" key="3">
    <source>
        <dbReference type="Pfam" id="PF22783"/>
    </source>
</evidence>
<reference evidence="4 5" key="1">
    <citation type="submission" date="2016-08" db="EMBL/GenBank/DDBJ databases">
        <authorList>
            <person name="Seilhamer J.J."/>
        </authorList>
    </citation>
    <scope>NUCLEOTIDE SEQUENCE [LARGE SCALE GENOMIC DNA]</scope>
    <source>
        <strain evidence="4 5">CFBP4641</strain>
    </source>
</reference>
<sequence>MSIQVKVVPHGTDIARAHAVPLPADGVVRLTQASQVVLDVPPDRVAAYAREGDDLLVRMKNGETVRIVHFFDAVPEPSALFLTQEEHLLAVQFAGAGEGAVLLASYAPVGSEAGFESLTAAGAGGAAGGLAAPWLMAGGVALGAGALASMGSEDERNQIVQPQPQQPQPQPSAPAVASNLQISPDGTQITGNAPPGHSVGIDVDGDGQVDTVVVVGNDGSFTVTLPAPVLGGQMVGVVVTSPDGLSSPPAMVQAPDVTPPGAAGNLQVAADGSSLIGTAEAGATVGVDTNGDGVPDVTAVVGSDGSFSVPLQPPLTNGETVTVVVTDPAGNTGPGASVNAPDTTPPAAAGNLQVSADGGTLTGTAEAGATVGVDANGDGVPDFTVVVGGDGSFSVPLQPPLTDGQTLTVVVTDPAGNNSPPTSVQAPDLLAAPIIQATNGSVIAGTSEAGATITLSDGNGAPIGQAVVDAAGNWSFTPATPLPDGTVITAVASNAAGTVSPPATTTVDAVAPAAPVLQPSNGSVVAGNAEAGATVTVTDSNGTLIGQATADASGTWSLTPATPLPDGTVLSAIATDAAGNASAPATTTVDAVAPATPVLQPSNGSAIVGTAEAGATVTVTDGNGTLIGQTTADASGNWSITPGTALPDGTVVNAVAADAAGNASAAATLTVDAVAPAAPVLQPSNGTAIVGAAEAGATVTVTDGNGTLIGQTTADASGNWSVTPGTPLPDGTVINAVATDATGNVSAPATTTVDATAPSAPILQPSNGLTIVGSAEAGATVTVTDGNGTLIGQATADASGNWSITPGAALPDGSVISAIATDVAGNASAPATTTIDALAPAAPVLQPSNGSAIVGTAEAGTTITVTDGNGTLIGQATADASGNWSVTPGAALPDGTVVTAIATDAAGNASAPATLIVDAVAPAAPILQVSNGVAIVGTAEAGAAITVTDGNGTLIGQATADASGNWSITPGAALPDGTVVTAIATDAAGNASAPATLIVDALAPAAPILQASNGVAIVGSAEAGATITVTDGNGTLIGQATADASGNWSVTPGAALPNGTVVTAIATDAAGNASAPATLIVDAVAPAAPILQASNGVAIVGTAEAGATITVSDGNGTLIGQATADASGNWSVTPGAALPNGTVISAIATDAAGNASPPATLTVDALAPAAPVVSISLDGTLLSGTAEANAQLRVVVNGDTANPLLIQVDGNGSFSLPLSPPLVIGQALSVVAVDAAGNVSAPSLLTAPDLSPPLLSVAEASDTWINAAEIGDGIQVAVQLRPNMLVGQVVTVHFAGQNGYEVDVSHTLTSADLSAGNVLVSVLPPSGGAALPQGAATVTADLNGGPLSSSVGFTIDTVAPATPVLSLVGSLLTISSEPGLALTVNVDVGGVQATATLAADNSGLASLDLLTGLNIDLSWAQLLNAQVSVVGADPAGNPSPVVSLGVGTNIAQPLTLGDFGVNFSLLPATFGFSGQAEPNASLAIRVITPTLNVELTPIQADASGDFALNLLSSSVLNQLGLTASGLLNLGTQVSFEVVGTDTQGNDSARYGITLSNSGASLGIGEISVFGTAANDILSGADGSSERILAGDGSDLIFNVGSGDQVSAGNGDDTIQITGNTFVSIDGGAGFDTLLFANGIDLDYNAAGIGTLSNIERVDLGKGDSGSTLTLTASEVLAITDSNDTLQITGDGADVLNVIGAVDSGTTQAIDGITYHVYSFGTATLLVEDNTLAVVTA</sequence>
<dbReference type="NCBIfam" id="NF033677">
    <property type="entry name" value="biofilm_BapA_N"/>
    <property type="match status" value="1"/>
</dbReference>
<feature type="domain" description="Bacterial Ig" evidence="2">
    <location>
        <begin position="1167"/>
        <end position="1249"/>
    </location>
</feature>